<dbReference type="RefSeq" id="WP_111445185.1">
    <property type="nucleotide sequence ID" value="NZ_QKZK01000009.1"/>
</dbReference>
<comment type="function">
    <text evidence="5">Catalyzes the NADPH-dependent reduction of N-acetyl-5-glutamyl phosphate to yield N-acetyl-L-glutamate 5-semialdehyde.</text>
</comment>
<proteinExistence type="inferred from homology"/>
<dbReference type="PANTHER" id="PTHR32338:SF10">
    <property type="entry name" value="N-ACETYL-GAMMA-GLUTAMYL-PHOSPHATE REDUCTASE, CHLOROPLASTIC-RELATED"/>
    <property type="match status" value="1"/>
</dbReference>
<feature type="domain" description="Semialdehyde dehydrogenase NAD-binding" evidence="7">
    <location>
        <begin position="3"/>
        <end position="123"/>
    </location>
</feature>
<dbReference type="InterPro" id="IPR036291">
    <property type="entry name" value="NAD(P)-bd_dom_sf"/>
</dbReference>
<organism evidence="8 9">
    <name type="scientific">Breznakibacter xylanolyticus</name>
    <dbReference type="NCBI Taxonomy" id="990"/>
    <lineage>
        <taxon>Bacteria</taxon>
        <taxon>Pseudomonadati</taxon>
        <taxon>Bacteroidota</taxon>
        <taxon>Bacteroidia</taxon>
        <taxon>Marinilabiliales</taxon>
        <taxon>Marinilabiliaceae</taxon>
        <taxon>Breznakibacter</taxon>
    </lineage>
</organism>
<keyword evidence="4 5" id="KW-0560">Oxidoreductase</keyword>
<dbReference type="GO" id="GO:0005737">
    <property type="term" value="C:cytoplasm"/>
    <property type="evidence" value="ECO:0007669"/>
    <property type="project" value="UniProtKB-SubCell"/>
</dbReference>
<dbReference type="UniPathway" id="UPA00068">
    <property type="reaction ID" value="UER00108"/>
</dbReference>
<keyword evidence="1 5" id="KW-0055">Arginine biosynthesis</keyword>
<comment type="pathway">
    <text evidence="5">Amino-acid biosynthesis; L-arginine biosynthesis; N(2)-acetyl-L-ornithine from L-glutamate: step 3/4.</text>
</comment>
<comment type="similarity">
    <text evidence="5">Belongs to the NAGSA dehydrogenase family. Type 1 subfamily.</text>
</comment>
<dbReference type="CDD" id="cd23934">
    <property type="entry name" value="AGPR_1_C"/>
    <property type="match status" value="1"/>
</dbReference>
<protein>
    <recommendedName>
        <fullName evidence="5">N-acetyl-gamma-glutamyl-phosphate reductase</fullName>
        <shortName evidence="5">AGPR</shortName>
        <ecNumber evidence="5">1.2.1.38</ecNumber>
    </recommendedName>
    <alternativeName>
        <fullName evidence="5">N-acetyl-glutamate semialdehyde dehydrogenase</fullName>
        <shortName evidence="5">NAGSA dehydrogenase</shortName>
    </alternativeName>
</protein>
<dbReference type="Gene3D" id="3.30.360.10">
    <property type="entry name" value="Dihydrodipicolinate Reductase, domain 2"/>
    <property type="match status" value="1"/>
</dbReference>
<dbReference type="InterPro" id="IPR000534">
    <property type="entry name" value="Semialdehyde_DH_NAD-bd"/>
</dbReference>
<comment type="caution">
    <text evidence="8">The sequence shown here is derived from an EMBL/GenBank/DDBJ whole genome shotgun (WGS) entry which is preliminary data.</text>
</comment>
<dbReference type="GO" id="GO:0006526">
    <property type="term" value="P:L-arginine biosynthetic process"/>
    <property type="evidence" value="ECO:0007669"/>
    <property type="project" value="UniProtKB-UniRule"/>
</dbReference>
<dbReference type="EMBL" id="QKZK01000009">
    <property type="protein sequence ID" value="PZX17463.1"/>
    <property type="molecule type" value="Genomic_DNA"/>
</dbReference>
<dbReference type="NCBIfam" id="TIGR01850">
    <property type="entry name" value="argC"/>
    <property type="match status" value="1"/>
</dbReference>
<keyword evidence="2 5" id="KW-0028">Amino-acid biosynthesis</keyword>
<keyword evidence="5" id="KW-0963">Cytoplasm</keyword>
<comment type="catalytic activity">
    <reaction evidence="5">
        <text>N-acetyl-L-glutamate 5-semialdehyde + phosphate + NADP(+) = N-acetyl-L-glutamyl 5-phosphate + NADPH + H(+)</text>
        <dbReference type="Rhea" id="RHEA:21588"/>
        <dbReference type="ChEBI" id="CHEBI:15378"/>
        <dbReference type="ChEBI" id="CHEBI:29123"/>
        <dbReference type="ChEBI" id="CHEBI:43474"/>
        <dbReference type="ChEBI" id="CHEBI:57783"/>
        <dbReference type="ChEBI" id="CHEBI:57936"/>
        <dbReference type="ChEBI" id="CHEBI:58349"/>
        <dbReference type="EC" id="1.2.1.38"/>
    </reaction>
</comment>
<dbReference type="HAMAP" id="MF_00150">
    <property type="entry name" value="ArgC_type1"/>
    <property type="match status" value="1"/>
</dbReference>
<dbReference type="AlphaFoldDB" id="A0A2W7NCW0"/>
<dbReference type="GO" id="GO:0003942">
    <property type="term" value="F:N-acetyl-gamma-glutamyl-phosphate reductase activity"/>
    <property type="evidence" value="ECO:0007669"/>
    <property type="project" value="UniProtKB-UniRule"/>
</dbReference>
<dbReference type="PROSITE" id="PS01224">
    <property type="entry name" value="ARGC"/>
    <property type="match status" value="1"/>
</dbReference>
<evidence type="ECO:0000256" key="5">
    <source>
        <dbReference type="HAMAP-Rule" id="MF_00150"/>
    </source>
</evidence>
<comment type="subcellular location">
    <subcellularLocation>
        <location evidence="5">Cytoplasm</location>
    </subcellularLocation>
</comment>
<dbReference type="GO" id="GO:0051287">
    <property type="term" value="F:NAD binding"/>
    <property type="evidence" value="ECO:0007669"/>
    <property type="project" value="InterPro"/>
</dbReference>
<dbReference type="Proteomes" id="UP000249239">
    <property type="component" value="Unassembled WGS sequence"/>
</dbReference>
<dbReference type="PANTHER" id="PTHR32338">
    <property type="entry name" value="N-ACETYL-GAMMA-GLUTAMYL-PHOSPHATE REDUCTASE, CHLOROPLASTIC-RELATED-RELATED"/>
    <property type="match status" value="1"/>
</dbReference>
<evidence type="ECO:0000256" key="6">
    <source>
        <dbReference type="PROSITE-ProRule" id="PRU10010"/>
    </source>
</evidence>
<accession>A0A2W7NCW0</accession>
<dbReference type="InterPro" id="IPR023013">
    <property type="entry name" value="AGPR_AS"/>
</dbReference>
<dbReference type="Pfam" id="PF22698">
    <property type="entry name" value="Semialdhyde_dhC_1"/>
    <property type="match status" value="1"/>
</dbReference>
<name>A0A2W7NCW0_9BACT</name>
<feature type="active site" evidence="5 6">
    <location>
        <position position="131"/>
    </location>
</feature>
<evidence type="ECO:0000256" key="4">
    <source>
        <dbReference type="ARBA" id="ARBA00023002"/>
    </source>
</evidence>
<evidence type="ECO:0000259" key="7">
    <source>
        <dbReference type="SMART" id="SM00859"/>
    </source>
</evidence>
<dbReference type="InterPro" id="IPR050085">
    <property type="entry name" value="AGPR"/>
</dbReference>
<dbReference type="SUPFAM" id="SSF55347">
    <property type="entry name" value="Glyceraldehyde-3-phosphate dehydrogenase-like, C-terminal domain"/>
    <property type="match status" value="1"/>
</dbReference>
<dbReference type="OrthoDB" id="9801289at2"/>
<dbReference type="EC" id="1.2.1.38" evidence="5"/>
<keyword evidence="3 5" id="KW-0521">NADP</keyword>
<dbReference type="InterPro" id="IPR058924">
    <property type="entry name" value="AGPR_dimerisation_dom"/>
</dbReference>
<dbReference type="Pfam" id="PF01118">
    <property type="entry name" value="Semialdhyde_dh"/>
    <property type="match status" value="1"/>
</dbReference>
<dbReference type="InterPro" id="IPR000706">
    <property type="entry name" value="AGPR_type-1"/>
</dbReference>
<reference evidence="8 9" key="1">
    <citation type="submission" date="2018-06" db="EMBL/GenBank/DDBJ databases">
        <title>Genomic Encyclopedia of Archaeal and Bacterial Type Strains, Phase II (KMG-II): from individual species to whole genera.</title>
        <authorList>
            <person name="Goeker M."/>
        </authorList>
    </citation>
    <scope>NUCLEOTIDE SEQUENCE [LARGE SCALE GENOMIC DNA]</scope>
    <source>
        <strain evidence="8 9">DSM 6779</strain>
    </source>
</reference>
<evidence type="ECO:0000313" key="9">
    <source>
        <dbReference type="Proteomes" id="UP000249239"/>
    </source>
</evidence>
<dbReference type="GO" id="GO:0070401">
    <property type="term" value="F:NADP+ binding"/>
    <property type="evidence" value="ECO:0007669"/>
    <property type="project" value="InterPro"/>
</dbReference>
<gene>
    <name evidence="5" type="primary">argC</name>
    <name evidence="8" type="ORF">LX69_01513</name>
</gene>
<dbReference type="Gene3D" id="3.40.50.720">
    <property type="entry name" value="NAD(P)-binding Rossmann-like Domain"/>
    <property type="match status" value="1"/>
</dbReference>
<keyword evidence="9" id="KW-1185">Reference proteome</keyword>
<dbReference type="SMART" id="SM00859">
    <property type="entry name" value="Semialdhyde_dh"/>
    <property type="match status" value="1"/>
</dbReference>
<evidence type="ECO:0000256" key="3">
    <source>
        <dbReference type="ARBA" id="ARBA00022857"/>
    </source>
</evidence>
<evidence type="ECO:0000256" key="2">
    <source>
        <dbReference type="ARBA" id="ARBA00022605"/>
    </source>
</evidence>
<dbReference type="CDD" id="cd17895">
    <property type="entry name" value="AGPR_1_N"/>
    <property type="match status" value="1"/>
</dbReference>
<sequence>MIQAGIIGAAGYTAGELIRILINHPRVNIAYAQSTSNAGNPVAEVHTDLVGETDLTFCAEPSFDNVNVIFLCMGHGKSAEFMNKYNVPATVKVVDLSTDFRMSGSHDFVYGLPETNRDLIINASRVANPGCFATAIQLAFLPVAASGQLGEVHIHAITGSTGAGQAPSPSTHFSWRSNNMSVYKAFSHQHLNEIGQTIRQLQPDFTEYVNFVPVRGDFPRGIIASVYFESDLTKEQARELYKNFYQSHFFTVVVDKNPDLKQVVNTNKAVVYVEKHGNKLHVISLIDNLLKGASGQAVQNMNLMFGFDETEGLRLKPVAF</sequence>
<dbReference type="SUPFAM" id="SSF51735">
    <property type="entry name" value="NAD(P)-binding Rossmann-fold domains"/>
    <property type="match status" value="1"/>
</dbReference>
<evidence type="ECO:0000313" key="8">
    <source>
        <dbReference type="EMBL" id="PZX17463.1"/>
    </source>
</evidence>
<evidence type="ECO:0000256" key="1">
    <source>
        <dbReference type="ARBA" id="ARBA00022571"/>
    </source>
</evidence>